<dbReference type="SUPFAM" id="SSF50621">
    <property type="entry name" value="Alanine racemase C-terminal domain-like"/>
    <property type="match status" value="1"/>
</dbReference>
<name>A0A975DL13_9GAMM</name>
<dbReference type="AlphaFoldDB" id="A0A975DL13"/>
<dbReference type="EMBL" id="CP072135">
    <property type="protein sequence ID" value="QTH73680.1"/>
    <property type="molecule type" value="Genomic_DNA"/>
</dbReference>
<dbReference type="PRINTS" id="PR01179">
    <property type="entry name" value="ODADCRBXLASE"/>
</dbReference>
<evidence type="ECO:0000256" key="5">
    <source>
        <dbReference type="PIRSR" id="PIRSR600183-50"/>
    </source>
</evidence>
<evidence type="ECO:0000259" key="6">
    <source>
        <dbReference type="Pfam" id="PF02784"/>
    </source>
</evidence>
<proteinExistence type="inferred from homology"/>
<dbReference type="InterPro" id="IPR029066">
    <property type="entry name" value="PLP-binding_barrel"/>
</dbReference>
<dbReference type="GO" id="GO:0004586">
    <property type="term" value="F:ornithine decarboxylase activity"/>
    <property type="evidence" value="ECO:0007669"/>
    <property type="project" value="TreeGrafter"/>
</dbReference>
<dbReference type="PANTHER" id="PTHR11482:SF6">
    <property type="entry name" value="ORNITHINE DECARBOXYLASE 1-RELATED"/>
    <property type="match status" value="1"/>
</dbReference>
<dbReference type="GO" id="GO:0005737">
    <property type="term" value="C:cytoplasm"/>
    <property type="evidence" value="ECO:0007669"/>
    <property type="project" value="TreeGrafter"/>
</dbReference>
<organism evidence="7 8">
    <name type="scientific">Pseudoalteromonas xiamenensis</name>
    <dbReference type="NCBI Taxonomy" id="882626"/>
    <lineage>
        <taxon>Bacteria</taxon>
        <taxon>Pseudomonadati</taxon>
        <taxon>Pseudomonadota</taxon>
        <taxon>Gammaproteobacteria</taxon>
        <taxon>Alteromonadales</taxon>
        <taxon>Pseudoalteromonadaceae</taxon>
        <taxon>Pseudoalteromonas</taxon>
    </lineage>
</organism>
<keyword evidence="3 5" id="KW-0663">Pyridoxal phosphate</keyword>
<accession>A0A975DL13</accession>
<dbReference type="RefSeq" id="WP_208845361.1">
    <property type="nucleotide sequence ID" value="NZ_CP072135.1"/>
</dbReference>
<feature type="active site" description="Proton donor" evidence="5">
    <location>
        <position position="325"/>
    </location>
</feature>
<dbReference type="InterPro" id="IPR009006">
    <property type="entry name" value="Ala_racemase/Decarboxylase_C"/>
</dbReference>
<dbReference type="Pfam" id="PF02784">
    <property type="entry name" value="Orn_Arg_deC_N"/>
    <property type="match status" value="1"/>
</dbReference>
<feature type="modified residue" description="N6-(pyridoxal phosphate)lysine" evidence="5">
    <location>
        <position position="53"/>
    </location>
</feature>
<protein>
    <submittedName>
        <fullName evidence="7">Type III PLP-dependent enzyme</fullName>
    </submittedName>
</protein>
<dbReference type="Gene3D" id="3.20.20.10">
    <property type="entry name" value="Alanine racemase"/>
    <property type="match status" value="1"/>
</dbReference>
<comment type="similarity">
    <text evidence="2">Belongs to the Orn/Lys/Arg decarboxylase class-II family.</text>
</comment>
<dbReference type="CDD" id="cd00622">
    <property type="entry name" value="PLPDE_III_ODC"/>
    <property type="match status" value="1"/>
</dbReference>
<feature type="domain" description="Orn/DAP/Arg decarboxylase 2 N-terminal" evidence="6">
    <location>
        <begin position="31"/>
        <end position="263"/>
    </location>
</feature>
<sequence length="385" mass="42075">MELSALNANQTDYRKLVSEHGSPLLVLDGDAIRKQYLSLQQALPGVALHYALKPLPHDAVVAILKDLNGYFDLATNGEVDLVRNVGVDPERCIHSHPIKRDSDIRYALDYGCSTFVVDNIVELEKFVAYKDVTQLLLRVSFRNPDTKIDLSKKFGCRQEEAIGLLCKAKELGLNVIGLSFHVGSQAVNPVRHSNAVAACNNIIREAAQFGVTLTTLDIGGGFPVSYDGNPIDIVEYCAPIREQLALLPEHIRVLAEPGRYICAPAVTAVSSVMGIAQRGEQTWYYLDDGVYGSYSGQIYDHMVYPLSFPYASGEPQLSVLSGPTCDSIDVIREDIMLPPLAVGEIVIGHVMGAYTWASATEFNFFRKANFVVVNGPCEINAVVAA</sequence>
<evidence type="ECO:0000256" key="4">
    <source>
        <dbReference type="ARBA" id="ARBA00023239"/>
    </source>
</evidence>
<evidence type="ECO:0000313" key="8">
    <source>
        <dbReference type="Proteomes" id="UP000664904"/>
    </source>
</evidence>
<evidence type="ECO:0000256" key="2">
    <source>
        <dbReference type="ARBA" id="ARBA00008872"/>
    </source>
</evidence>
<evidence type="ECO:0000256" key="1">
    <source>
        <dbReference type="ARBA" id="ARBA00001933"/>
    </source>
</evidence>
<gene>
    <name evidence="7" type="ORF">J5O05_18070</name>
</gene>
<geneLocation type="plasmid" evidence="7 8">
    <name>unnamed5</name>
</geneLocation>
<reference evidence="7" key="1">
    <citation type="submission" date="2021-03" db="EMBL/GenBank/DDBJ databases">
        <title>Complete Genome of Pseudoalteromonas xiamenensis STKMTI.2, a new potential marine bacterium producing anti-Vibrio compounds.</title>
        <authorList>
            <person name="Handayani D.P."/>
            <person name="Isnansetyo A."/>
            <person name="Istiqomah I."/>
            <person name="Jumina J."/>
        </authorList>
    </citation>
    <scope>NUCLEOTIDE SEQUENCE</scope>
    <source>
        <strain evidence="7">STKMTI.2</strain>
        <plasmid evidence="7">unnamed5</plasmid>
    </source>
</reference>
<dbReference type="GO" id="GO:0033387">
    <property type="term" value="P:putrescine biosynthetic process from arginine, via ornithine"/>
    <property type="evidence" value="ECO:0007669"/>
    <property type="project" value="TreeGrafter"/>
</dbReference>
<dbReference type="Proteomes" id="UP000664904">
    <property type="component" value="Plasmid unnamed5"/>
</dbReference>
<dbReference type="SUPFAM" id="SSF51419">
    <property type="entry name" value="PLP-binding barrel"/>
    <property type="match status" value="1"/>
</dbReference>
<comment type="cofactor">
    <cofactor evidence="1 5">
        <name>pyridoxal 5'-phosphate</name>
        <dbReference type="ChEBI" id="CHEBI:597326"/>
    </cofactor>
</comment>
<dbReference type="PROSITE" id="PS00879">
    <property type="entry name" value="ODR_DC_2_2"/>
    <property type="match status" value="1"/>
</dbReference>
<dbReference type="PRINTS" id="PR01182">
    <property type="entry name" value="ORNDCRBXLASE"/>
</dbReference>
<dbReference type="Gene3D" id="2.40.37.10">
    <property type="entry name" value="Lyase, Ornithine Decarboxylase, Chain A, domain 1"/>
    <property type="match status" value="1"/>
</dbReference>
<keyword evidence="4" id="KW-0456">Lyase</keyword>
<dbReference type="InterPro" id="IPR022657">
    <property type="entry name" value="De-COase2_CS"/>
</dbReference>
<dbReference type="InterPro" id="IPR002433">
    <property type="entry name" value="Orn_de-COase"/>
</dbReference>
<dbReference type="PANTHER" id="PTHR11482">
    <property type="entry name" value="ARGININE/DIAMINOPIMELATE/ORNITHINE DECARBOXYLASE"/>
    <property type="match status" value="1"/>
</dbReference>
<keyword evidence="7" id="KW-0614">Plasmid</keyword>
<dbReference type="FunFam" id="3.20.20.10:FF:000008">
    <property type="entry name" value="Ornithine decarboxylase"/>
    <property type="match status" value="1"/>
</dbReference>
<evidence type="ECO:0000256" key="3">
    <source>
        <dbReference type="ARBA" id="ARBA00022898"/>
    </source>
</evidence>
<dbReference type="InterPro" id="IPR000183">
    <property type="entry name" value="Orn/DAP/Arg_de-COase"/>
</dbReference>
<dbReference type="InterPro" id="IPR022644">
    <property type="entry name" value="De-COase2_N"/>
</dbReference>
<keyword evidence="8" id="KW-1185">Reference proteome</keyword>
<evidence type="ECO:0000313" key="7">
    <source>
        <dbReference type="EMBL" id="QTH73680.1"/>
    </source>
</evidence>
<dbReference type="KEGG" id="pxi:J5O05_18070"/>